<protein>
    <submittedName>
        <fullName evidence="2">Sugar-transfer associated ATP-grasp domain-containing protein</fullName>
    </submittedName>
</protein>
<evidence type="ECO:0000313" key="3">
    <source>
        <dbReference type="Proteomes" id="UP001597545"/>
    </source>
</evidence>
<proteinExistence type="predicted"/>
<gene>
    <name evidence="2" type="ORF">ACFSR5_17340</name>
</gene>
<dbReference type="SUPFAM" id="SSF56059">
    <property type="entry name" value="Glutathione synthetase ATP-binding domain-like"/>
    <property type="match status" value="1"/>
</dbReference>
<comment type="caution">
    <text evidence="2">The sequence shown here is derived from an EMBL/GenBank/DDBJ whole genome shotgun (WGS) entry which is preliminary data.</text>
</comment>
<evidence type="ECO:0000313" key="2">
    <source>
        <dbReference type="EMBL" id="MFD2549416.1"/>
    </source>
</evidence>
<name>A0ABW5KKA8_9SPHI</name>
<dbReference type="InterPro" id="IPR039523">
    <property type="entry name" value="RimK-rel_E_lig_ATP-grasp"/>
</dbReference>
<sequence length="354" mass="41176">MINKIKDIVKNVEQSYRFNRVTKAFERRYLNVNPDLFKETIDGDLIKQYEMKWSVFGKKVETKTFRLCYNLSGIADLNIVPENLFASVIEPRLNRYAISNFLEIKNVYNKWFRSSEHFPKAFFHKIDGIYYNNDYQIINDIDHYLSQNRLELPVIIKASKDTYGGTDVRFIKRPEDVKIALSEFKNLVCQEVIKQSKFLEDINSSSINTIRTCLYRNDQGSFEVLNNSIRFGVNGSLDNETSGGIVCNINENGMLHTYAVDKYANKFVEHPNTCAKFLSLKIPFYDELNQVAIKIANELIYCNLASLDMCLDMNNNWRCIEVNLRGQTIRFAQYAGKGFFGKHTDDVIKKVRDI</sequence>
<feature type="domain" description="Alpha-L-glutamate ligase-related protein ATP-grasp" evidence="1">
    <location>
        <begin position="91"/>
        <end position="338"/>
    </location>
</feature>
<dbReference type="RefSeq" id="WP_380905733.1">
    <property type="nucleotide sequence ID" value="NZ_JBHUEG010000012.1"/>
</dbReference>
<dbReference type="Pfam" id="PF14397">
    <property type="entry name" value="ATPgrasp_ST"/>
    <property type="match status" value="1"/>
</dbReference>
<reference evidence="3" key="1">
    <citation type="journal article" date="2019" name="Int. J. Syst. Evol. Microbiol.">
        <title>The Global Catalogue of Microorganisms (GCM) 10K type strain sequencing project: providing services to taxonomists for standard genome sequencing and annotation.</title>
        <authorList>
            <consortium name="The Broad Institute Genomics Platform"/>
            <consortium name="The Broad Institute Genome Sequencing Center for Infectious Disease"/>
            <person name="Wu L."/>
            <person name="Ma J."/>
        </authorList>
    </citation>
    <scope>NUCLEOTIDE SEQUENCE [LARGE SCALE GENOMIC DNA]</scope>
    <source>
        <strain evidence="3">KCTC 42662</strain>
    </source>
</reference>
<dbReference type="Proteomes" id="UP001597545">
    <property type="component" value="Unassembled WGS sequence"/>
</dbReference>
<evidence type="ECO:0000259" key="1">
    <source>
        <dbReference type="Pfam" id="PF14397"/>
    </source>
</evidence>
<dbReference type="EMBL" id="JBHULR010000015">
    <property type="protein sequence ID" value="MFD2549416.1"/>
    <property type="molecule type" value="Genomic_DNA"/>
</dbReference>
<organism evidence="2 3">
    <name type="scientific">Sphingobacterium suaedae</name>
    <dbReference type="NCBI Taxonomy" id="1686402"/>
    <lineage>
        <taxon>Bacteria</taxon>
        <taxon>Pseudomonadati</taxon>
        <taxon>Bacteroidota</taxon>
        <taxon>Sphingobacteriia</taxon>
        <taxon>Sphingobacteriales</taxon>
        <taxon>Sphingobacteriaceae</taxon>
        <taxon>Sphingobacterium</taxon>
    </lineage>
</organism>
<accession>A0ABW5KKA8</accession>
<keyword evidence="3" id="KW-1185">Reference proteome</keyword>